<dbReference type="InterPro" id="IPR005358">
    <property type="entry name" value="Puta_zinc/iron-chelating_dom"/>
</dbReference>
<sequence length="174" mass="19721">MELENQIRKAEFVCRLCGECCSGNDNEVMVSPDEIDRLCEATGLAAEQIAEPYPEWIHDGGAAFTFGRVLRRGEDGNCMFLENSRCTVYQDRPHICRTYPFMLDGETLLVFECCGCKCGSETPDAEQIAEDLLARRKAEDKEFLLTKEQYQKHSMVLGSTIIFDSRGAHLHKQQ</sequence>
<reference evidence="1" key="1">
    <citation type="submission" date="2019-08" db="EMBL/GenBank/DDBJ databases">
        <authorList>
            <person name="Kucharzyk K."/>
            <person name="Murdoch R.W."/>
            <person name="Higgins S."/>
            <person name="Loffler F."/>
        </authorList>
    </citation>
    <scope>NUCLEOTIDE SEQUENCE</scope>
</reference>
<evidence type="ECO:0008006" key="2">
    <source>
        <dbReference type="Google" id="ProtNLM"/>
    </source>
</evidence>
<accession>A0A644V7K5</accession>
<proteinExistence type="predicted"/>
<name>A0A644V7K5_9ZZZZ</name>
<comment type="caution">
    <text evidence="1">The sequence shown here is derived from an EMBL/GenBank/DDBJ whole genome shotgun (WGS) entry which is preliminary data.</text>
</comment>
<protein>
    <recommendedName>
        <fullName evidence="2">YkgJ family cysteine cluster protein</fullName>
    </recommendedName>
</protein>
<dbReference type="PANTHER" id="PTHR35866">
    <property type="entry name" value="PUTATIVE-RELATED"/>
    <property type="match status" value="1"/>
</dbReference>
<dbReference type="Pfam" id="PF03692">
    <property type="entry name" value="CxxCxxCC"/>
    <property type="match status" value="1"/>
</dbReference>
<dbReference type="EMBL" id="VSSQ01000234">
    <property type="protein sequence ID" value="MPL87187.1"/>
    <property type="molecule type" value="Genomic_DNA"/>
</dbReference>
<organism evidence="1">
    <name type="scientific">bioreactor metagenome</name>
    <dbReference type="NCBI Taxonomy" id="1076179"/>
    <lineage>
        <taxon>unclassified sequences</taxon>
        <taxon>metagenomes</taxon>
        <taxon>ecological metagenomes</taxon>
    </lineage>
</organism>
<dbReference type="AlphaFoldDB" id="A0A644V7K5"/>
<evidence type="ECO:0000313" key="1">
    <source>
        <dbReference type="EMBL" id="MPL87187.1"/>
    </source>
</evidence>
<dbReference type="PANTHER" id="PTHR35866:SF2">
    <property type="entry name" value="YKGJ FAMILY CYSTEINE CLUSTER PROTEIN"/>
    <property type="match status" value="1"/>
</dbReference>
<gene>
    <name evidence="1" type="ORF">SDC9_33181</name>
</gene>